<comment type="caution">
    <text evidence="3">The sequence shown here is derived from an EMBL/GenBank/DDBJ whole genome shotgun (WGS) entry which is preliminary data.</text>
</comment>
<keyword evidence="2" id="KW-0732">Signal</keyword>
<keyword evidence="1" id="KW-0175">Coiled coil</keyword>
<gene>
    <name evidence="3" type="ORF">H9728_05820</name>
</gene>
<evidence type="ECO:0000313" key="3">
    <source>
        <dbReference type="EMBL" id="HIY78544.1"/>
    </source>
</evidence>
<dbReference type="EMBL" id="DXCO01000037">
    <property type="protein sequence ID" value="HIY78544.1"/>
    <property type="molecule type" value="Genomic_DNA"/>
</dbReference>
<reference evidence="3" key="2">
    <citation type="submission" date="2021-04" db="EMBL/GenBank/DDBJ databases">
        <authorList>
            <person name="Gilroy R."/>
        </authorList>
    </citation>
    <scope>NUCLEOTIDE SEQUENCE</scope>
    <source>
        <strain evidence="3">CHK199-9574</strain>
    </source>
</reference>
<reference evidence="3" key="1">
    <citation type="journal article" date="2021" name="PeerJ">
        <title>Extensive microbial diversity within the chicken gut microbiome revealed by metagenomics and culture.</title>
        <authorList>
            <person name="Gilroy R."/>
            <person name="Ravi A."/>
            <person name="Getino M."/>
            <person name="Pursley I."/>
            <person name="Horton D.L."/>
            <person name="Alikhan N.F."/>
            <person name="Baker D."/>
            <person name="Gharbi K."/>
            <person name="Hall N."/>
            <person name="Watson M."/>
            <person name="Adriaenssens E.M."/>
            <person name="Foster-Nyarko E."/>
            <person name="Jarju S."/>
            <person name="Secka A."/>
            <person name="Antonio M."/>
            <person name="Oren A."/>
            <person name="Chaudhuri R.R."/>
            <person name="La Ragione R."/>
            <person name="Hildebrand F."/>
            <person name="Pallen M.J."/>
        </authorList>
    </citation>
    <scope>NUCLEOTIDE SEQUENCE</scope>
    <source>
        <strain evidence="3">CHK199-9574</strain>
    </source>
</reference>
<dbReference type="Proteomes" id="UP000824135">
    <property type="component" value="Unassembled WGS sequence"/>
</dbReference>
<evidence type="ECO:0000256" key="2">
    <source>
        <dbReference type="SAM" id="SignalP"/>
    </source>
</evidence>
<name>A0A9D1Z8I0_9FIRM</name>
<dbReference type="PROSITE" id="PS51257">
    <property type="entry name" value="PROKAR_LIPOPROTEIN"/>
    <property type="match status" value="1"/>
</dbReference>
<feature type="coiled-coil region" evidence="1">
    <location>
        <begin position="40"/>
        <end position="137"/>
    </location>
</feature>
<dbReference type="AlphaFoldDB" id="A0A9D1Z8I0"/>
<proteinExistence type="predicted"/>
<evidence type="ECO:0000313" key="4">
    <source>
        <dbReference type="Proteomes" id="UP000824135"/>
    </source>
</evidence>
<organism evidence="3 4">
    <name type="scientific">Candidatus Borkfalkia excrementavium</name>
    <dbReference type="NCBI Taxonomy" id="2838505"/>
    <lineage>
        <taxon>Bacteria</taxon>
        <taxon>Bacillati</taxon>
        <taxon>Bacillota</taxon>
        <taxon>Clostridia</taxon>
        <taxon>Christensenellales</taxon>
        <taxon>Christensenellaceae</taxon>
        <taxon>Candidatus Borkfalkia</taxon>
    </lineage>
</organism>
<dbReference type="Gene3D" id="1.10.287.1490">
    <property type="match status" value="1"/>
</dbReference>
<evidence type="ECO:0000256" key="1">
    <source>
        <dbReference type="SAM" id="Coils"/>
    </source>
</evidence>
<protein>
    <submittedName>
        <fullName evidence="3">Uncharacterized protein</fullName>
    </submittedName>
</protein>
<accession>A0A9D1Z8I0</accession>
<feature type="chain" id="PRO_5039191597" evidence="2">
    <location>
        <begin position="24"/>
        <end position="274"/>
    </location>
</feature>
<feature type="signal peptide" evidence="2">
    <location>
        <begin position="1"/>
        <end position="23"/>
    </location>
</feature>
<sequence>MKKKLFSCILLAVFACVALFSFAACDNGSGYDDSALVDRIEALEDQIAQQGETIENQQDTIDEQSQTIENQAAAITALQTSITELQTAKTTLEKQIASLEDDNTANKTEITALKTKVEALEAANANFQQQLAALDTSSDTFADDLAKLTSNYNSLSTSVQNATHIERVVVTKENIETNPLIKDVRIYSTISSKTGTVSLTTAIHYNVTFFPYHLAVCKVNLTYEENRYDYSVPIVKENADESGNVSGSYTTDIKPTDISAVTVDWIEIVLYKLT</sequence>